<comment type="caution">
    <text evidence="1">The sequence shown here is derived from an EMBL/GenBank/DDBJ whole genome shotgun (WGS) entry which is preliminary data.</text>
</comment>
<protein>
    <submittedName>
        <fullName evidence="1">Uncharacterized protein</fullName>
    </submittedName>
</protein>
<keyword evidence="2" id="KW-1185">Reference proteome</keyword>
<sequence length="68" mass="7785">MSHVYSASFVYSIRGTVESNPEFIKMLKAHNLHKDQGAFRRITKPNDPRIPNVTFIQKSLGGLLDKKR</sequence>
<dbReference type="AlphaFoldDB" id="A0A4U5MK41"/>
<reference evidence="1 2" key="1">
    <citation type="journal article" date="2015" name="Genome Biol.">
        <title>Comparative genomics of Steinernema reveals deeply conserved gene regulatory networks.</title>
        <authorList>
            <person name="Dillman A.R."/>
            <person name="Macchietto M."/>
            <person name="Porter C.F."/>
            <person name="Rogers A."/>
            <person name="Williams B."/>
            <person name="Antoshechkin I."/>
            <person name="Lee M.M."/>
            <person name="Goodwin Z."/>
            <person name="Lu X."/>
            <person name="Lewis E.E."/>
            <person name="Goodrich-Blair H."/>
            <person name="Stock S.P."/>
            <person name="Adams B.J."/>
            <person name="Sternberg P.W."/>
            <person name="Mortazavi A."/>
        </authorList>
    </citation>
    <scope>NUCLEOTIDE SEQUENCE [LARGE SCALE GENOMIC DNA]</scope>
    <source>
        <strain evidence="1 2">ALL</strain>
    </source>
</reference>
<reference evidence="1 2" key="2">
    <citation type="journal article" date="2019" name="G3 (Bethesda)">
        <title>Hybrid Assembly of the Genome of the Entomopathogenic Nematode Steinernema carpocapsae Identifies the X-Chromosome.</title>
        <authorList>
            <person name="Serra L."/>
            <person name="Macchietto M."/>
            <person name="Macias-Munoz A."/>
            <person name="McGill C.J."/>
            <person name="Rodriguez I.M."/>
            <person name="Rodriguez B."/>
            <person name="Murad R."/>
            <person name="Mortazavi A."/>
        </authorList>
    </citation>
    <scope>NUCLEOTIDE SEQUENCE [LARGE SCALE GENOMIC DNA]</scope>
    <source>
        <strain evidence="1 2">ALL</strain>
    </source>
</reference>
<organism evidence="1 2">
    <name type="scientific">Steinernema carpocapsae</name>
    <name type="common">Entomopathogenic nematode</name>
    <dbReference type="NCBI Taxonomy" id="34508"/>
    <lineage>
        <taxon>Eukaryota</taxon>
        <taxon>Metazoa</taxon>
        <taxon>Ecdysozoa</taxon>
        <taxon>Nematoda</taxon>
        <taxon>Chromadorea</taxon>
        <taxon>Rhabditida</taxon>
        <taxon>Tylenchina</taxon>
        <taxon>Panagrolaimomorpha</taxon>
        <taxon>Strongyloidoidea</taxon>
        <taxon>Steinernematidae</taxon>
        <taxon>Steinernema</taxon>
    </lineage>
</organism>
<dbReference type="EMBL" id="AZBU02000007">
    <property type="protein sequence ID" value="TKR69764.1"/>
    <property type="molecule type" value="Genomic_DNA"/>
</dbReference>
<gene>
    <name evidence="1" type="ORF">L596_021874</name>
</gene>
<dbReference type="Proteomes" id="UP000298663">
    <property type="component" value="Unassembled WGS sequence"/>
</dbReference>
<evidence type="ECO:0000313" key="1">
    <source>
        <dbReference type="EMBL" id="TKR69764.1"/>
    </source>
</evidence>
<accession>A0A4U5MK41</accession>
<evidence type="ECO:0000313" key="2">
    <source>
        <dbReference type="Proteomes" id="UP000298663"/>
    </source>
</evidence>
<name>A0A4U5MK41_STECR</name>
<proteinExistence type="predicted"/>